<dbReference type="Gene3D" id="1.10.8.60">
    <property type="match status" value="1"/>
</dbReference>
<organism evidence="3 4">
    <name type="scientific">Marinospirillum celere</name>
    <dbReference type="NCBI Taxonomy" id="1122252"/>
    <lineage>
        <taxon>Bacteria</taxon>
        <taxon>Pseudomonadati</taxon>
        <taxon>Pseudomonadota</taxon>
        <taxon>Gammaproteobacteria</taxon>
        <taxon>Oceanospirillales</taxon>
        <taxon>Oceanospirillaceae</taxon>
        <taxon>Marinospirillum</taxon>
    </lineage>
</organism>
<dbReference type="EMBL" id="FOLH01000001">
    <property type="protein sequence ID" value="SFB88575.1"/>
    <property type="molecule type" value="Genomic_DNA"/>
</dbReference>
<dbReference type="STRING" id="1122252.SAMN05660443_0728"/>
<feature type="domain" description="Hda lid" evidence="2">
    <location>
        <begin position="165"/>
        <end position="229"/>
    </location>
</feature>
<dbReference type="Pfam" id="PF00308">
    <property type="entry name" value="Bac_DnaA"/>
    <property type="match status" value="1"/>
</dbReference>
<dbReference type="InterPro" id="IPR055199">
    <property type="entry name" value="Hda_lid"/>
</dbReference>
<sequence>MSGPVQLSLSVNLQDAAQFSNFHLGKNPAIAAHLPEMLEQPDFRYVFLWGKQDSGKTHLLQASYHQALNQGLTAAYVSLQEKAGEAPQQLDQLDQEVVCLDDLDAVAGIPAWEEALFHLFNRLREQGKMLLITALSGPSHLPIRLPDLASRLAWGLTYQLQTLEDEDKLAALKMRASQRGLQMPDEVARYLLHRSPRRLSGLFSTLDVLDDASLKEQRKLTIPFVRQALKW</sequence>
<evidence type="ECO:0000259" key="2">
    <source>
        <dbReference type="Pfam" id="PF22688"/>
    </source>
</evidence>
<gene>
    <name evidence="3" type="ORF">SAMN05660443_0728</name>
</gene>
<evidence type="ECO:0000313" key="4">
    <source>
        <dbReference type="Proteomes" id="UP000199058"/>
    </source>
</evidence>
<proteinExistence type="predicted"/>
<evidence type="ECO:0000259" key="1">
    <source>
        <dbReference type="Pfam" id="PF00308"/>
    </source>
</evidence>
<dbReference type="GO" id="GO:0006270">
    <property type="term" value="P:DNA replication initiation"/>
    <property type="evidence" value="ECO:0007669"/>
    <property type="project" value="TreeGrafter"/>
</dbReference>
<dbReference type="Gene3D" id="3.40.50.300">
    <property type="entry name" value="P-loop containing nucleotide triphosphate hydrolases"/>
    <property type="match status" value="1"/>
</dbReference>
<feature type="domain" description="Chromosomal replication initiator protein DnaA ATPAse" evidence="1">
    <location>
        <begin position="14"/>
        <end position="158"/>
    </location>
</feature>
<dbReference type="AlphaFoldDB" id="A0A1I1EN97"/>
<dbReference type="Proteomes" id="UP000199058">
    <property type="component" value="Unassembled WGS sequence"/>
</dbReference>
<dbReference type="Pfam" id="PF22688">
    <property type="entry name" value="Hda_lid"/>
    <property type="match status" value="1"/>
</dbReference>
<dbReference type="RefSeq" id="WP_091959269.1">
    <property type="nucleotide sequence ID" value="NZ_FOLH01000001.1"/>
</dbReference>
<dbReference type="InterPro" id="IPR013317">
    <property type="entry name" value="DnaA_dom"/>
</dbReference>
<name>A0A1I1EN97_9GAMM</name>
<keyword evidence="4" id="KW-1185">Reference proteome</keyword>
<dbReference type="SUPFAM" id="SSF52540">
    <property type="entry name" value="P-loop containing nucleoside triphosphate hydrolases"/>
    <property type="match status" value="1"/>
</dbReference>
<dbReference type="InterPro" id="IPR027417">
    <property type="entry name" value="P-loop_NTPase"/>
</dbReference>
<dbReference type="NCBIfam" id="TIGR03420">
    <property type="entry name" value="DnaA_homol_Hda"/>
    <property type="match status" value="1"/>
</dbReference>
<dbReference type="PANTHER" id="PTHR30050">
    <property type="entry name" value="CHROMOSOMAL REPLICATION INITIATOR PROTEIN DNAA"/>
    <property type="match status" value="1"/>
</dbReference>
<dbReference type="InterPro" id="IPR017788">
    <property type="entry name" value="Hda"/>
</dbReference>
<dbReference type="PANTHER" id="PTHR30050:SF5">
    <property type="entry name" value="DNAA REGULATORY INACTIVATOR HDA"/>
    <property type="match status" value="1"/>
</dbReference>
<dbReference type="GO" id="GO:0032297">
    <property type="term" value="P:negative regulation of DNA-templated DNA replication initiation"/>
    <property type="evidence" value="ECO:0007669"/>
    <property type="project" value="InterPro"/>
</dbReference>
<evidence type="ECO:0000313" key="3">
    <source>
        <dbReference type="EMBL" id="SFB88575.1"/>
    </source>
</evidence>
<reference evidence="3 4" key="1">
    <citation type="submission" date="2016-10" db="EMBL/GenBank/DDBJ databases">
        <authorList>
            <person name="de Groot N.N."/>
        </authorList>
    </citation>
    <scope>NUCLEOTIDE SEQUENCE [LARGE SCALE GENOMIC DNA]</scope>
    <source>
        <strain evidence="3 4">DSM 18438</strain>
    </source>
</reference>
<accession>A0A1I1EN97</accession>
<protein>
    <submittedName>
        <fullName evidence="3">Regulatory inactivation of DnaA Hda protein</fullName>
    </submittedName>
</protein>
<dbReference type="OrthoDB" id="9784878at2"/>